<keyword evidence="2" id="KW-1133">Transmembrane helix</keyword>
<feature type="transmembrane region" description="Helical" evidence="2">
    <location>
        <begin position="6"/>
        <end position="23"/>
    </location>
</feature>
<keyword evidence="2" id="KW-0812">Transmembrane</keyword>
<dbReference type="GO" id="GO:0006888">
    <property type="term" value="P:endoplasmic reticulum to Golgi vesicle-mediated transport"/>
    <property type="evidence" value="ECO:0007669"/>
    <property type="project" value="TreeGrafter"/>
</dbReference>
<dbReference type="GO" id="GO:0016197">
    <property type="term" value="P:endosomal transport"/>
    <property type="evidence" value="ECO:0007669"/>
    <property type="project" value="TreeGrafter"/>
</dbReference>
<dbReference type="InterPro" id="IPR029063">
    <property type="entry name" value="SAM-dependent_MTases_sf"/>
</dbReference>
<sequence length="307" mass="35233">MVRNWIFWLLVEILIIFLVVNFYKHEIRYSDDKRISSRTASDPDQEWRRTSDPRTLPDRLQNLDQRDPELVEHIRRHWIEPPSAGRLHLDPKVSITRHPDFTEQGQVDAVLELLHNRRDGFFVECGAADGQLKSNSLYLELFMNWTGLLIEADRRLFDKIRTKSRHAYLVNACLSPVAHSAIMNFTAIRDAGGLNELISEGQKDRYNIDAKVSTPIQCLPLYSILSAIGVSHVDYFSLDVEGAEIDVLKTIPFDEVRIDVVSVEKRIIGDKVGTDEKEEAVVSLLSGYGYNLTNKMRLDIMLARKDV</sequence>
<evidence type="ECO:0000256" key="1">
    <source>
        <dbReference type="SAM" id="MobiDB-lite"/>
    </source>
</evidence>
<dbReference type="Proteomes" id="UP001208570">
    <property type="component" value="Unassembled WGS sequence"/>
</dbReference>
<dbReference type="SUPFAM" id="SSF53335">
    <property type="entry name" value="S-adenosyl-L-methionine-dependent methyltransferases"/>
    <property type="match status" value="1"/>
</dbReference>
<feature type="domain" description="Methyltransferase FkbM" evidence="3">
    <location>
        <begin position="124"/>
        <end position="291"/>
    </location>
</feature>
<dbReference type="InterPro" id="IPR053202">
    <property type="entry name" value="EGF_Rcpt_Signaling_Reg"/>
</dbReference>
<dbReference type="GO" id="GO:0031902">
    <property type="term" value="C:late endosome membrane"/>
    <property type="evidence" value="ECO:0007669"/>
    <property type="project" value="TreeGrafter"/>
</dbReference>
<dbReference type="GO" id="GO:0005794">
    <property type="term" value="C:Golgi apparatus"/>
    <property type="evidence" value="ECO:0007669"/>
    <property type="project" value="TreeGrafter"/>
</dbReference>
<feature type="compositionally biased region" description="Basic and acidic residues" evidence="1">
    <location>
        <begin position="45"/>
        <end position="54"/>
    </location>
</feature>
<organism evidence="4 5">
    <name type="scientific">Paralvinella palmiformis</name>
    <dbReference type="NCBI Taxonomy" id="53620"/>
    <lineage>
        <taxon>Eukaryota</taxon>
        <taxon>Metazoa</taxon>
        <taxon>Spiralia</taxon>
        <taxon>Lophotrochozoa</taxon>
        <taxon>Annelida</taxon>
        <taxon>Polychaeta</taxon>
        <taxon>Sedentaria</taxon>
        <taxon>Canalipalpata</taxon>
        <taxon>Terebellida</taxon>
        <taxon>Terebelliformia</taxon>
        <taxon>Alvinellidae</taxon>
        <taxon>Paralvinella</taxon>
    </lineage>
</organism>
<dbReference type="EMBL" id="JAODUP010001131">
    <property type="protein sequence ID" value="KAK2141270.1"/>
    <property type="molecule type" value="Genomic_DNA"/>
</dbReference>
<dbReference type="PANTHER" id="PTHR34009">
    <property type="entry name" value="PROTEIN STAR"/>
    <property type="match status" value="1"/>
</dbReference>
<accession>A0AAD9IVY7</accession>
<dbReference type="GO" id="GO:0005886">
    <property type="term" value="C:plasma membrane"/>
    <property type="evidence" value="ECO:0007669"/>
    <property type="project" value="TreeGrafter"/>
</dbReference>
<keyword evidence="2" id="KW-0472">Membrane</keyword>
<evidence type="ECO:0000313" key="4">
    <source>
        <dbReference type="EMBL" id="KAK2141270.1"/>
    </source>
</evidence>
<evidence type="ECO:0000313" key="5">
    <source>
        <dbReference type="Proteomes" id="UP001208570"/>
    </source>
</evidence>
<evidence type="ECO:0000256" key="2">
    <source>
        <dbReference type="SAM" id="Phobius"/>
    </source>
</evidence>
<dbReference type="Pfam" id="PF05050">
    <property type="entry name" value="Methyltransf_21"/>
    <property type="match status" value="1"/>
</dbReference>
<dbReference type="GO" id="GO:0005789">
    <property type="term" value="C:endoplasmic reticulum membrane"/>
    <property type="evidence" value="ECO:0007669"/>
    <property type="project" value="TreeGrafter"/>
</dbReference>
<dbReference type="PANTHER" id="PTHR34009:SF2">
    <property type="entry name" value="PROTEIN STAR"/>
    <property type="match status" value="1"/>
</dbReference>
<feature type="region of interest" description="Disordered" evidence="1">
    <location>
        <begin position="34"/>
        <end position="54"/>
    </location>
</feature>
<comment type="caution">
    <text evidence="4">The sequence shown here is derived from an EMBL/GenBank/DDBJ whole genome shotgun (WGS) entry which is preliminary data.</text>
</comment>
<dbReference type="InterPro" id="IPR006342">
    <property type="entry name" value="FkbM_mtfrase"/>
</dbReference>
<dbReference type="Gene3D" id="3.40.50.150">
    <property type="entry name" value="Vaccinia Virus protein VP39"/>
    <property type="match status" value="1"/>
</dbReference>
<keyword evidence="5" id="KW-1185">Reference proteome</keyword>
<reference evidence="4" key="1">
    <citation type="journal article" date="2023" name="Mol. Biol. Evol.">
        <title>Third-Generation Sequencing Reveals the Adaptive Role of the Epigenome in Three Deep-Sea Polychaetes.</title>
        <authorList>
            <person name="Perez M."/>
            <person name="Aroh O."/>
            <person name="Sun Y."/>
            <person name="Lan Y."/>
            <person name="Juniper S.K."/>
            <person name="Young C.R."/>
            <person name="Angers B."/>
            <person name="Qian P.Y."/>
        </authorList>
    </citation>
    <scope>NUCLEOTIDE SEQUENCE</scope>
    <source>
        <strain evidence="4">P08H-3</strain>
    </source>
</reference>
<name>A0AAD9IVY7_9ANNE</name>
<protein>
    <recommendedName>
        <fullName evidence="3">Methyltransferase FkbM domain-containing protein</fullName>
    </recommendedName>
</protein>
<dbReference type="AlphaFoldDB" id="A0AAD9IVY7"/>
<proteinExistence type="predicted"/>
<evidence type="ECO:0000259" key="3">
    <source>
        <dbReference type="Pfam" id="PF05050"/>
    </source>
</evidence>
<gene>
    <name evidence="4" type="ORF">LSH36_1131g00010</name>
</gene>